<sequence length="95" mass="9864">GGAPDQAREVARLAGGAAALAARARELVAEDLRLACHLAEWAFLADPQDEAAQETYREVFAARADVEPSLMAKVAFGEPESTVAAVRAAATAEKG</sequence>
<evidence type="ECO:0000259" key="1">
    <source>
        <dbReference type="Pfam" id="PF14863"/>
    </source>
</evidence>
<dbReference type="EMBL" id="SMKW01000031">
    <property type="protein sequence ID" value="TDD48183.1"/>
    <property type="molecule type" value="Genomic_DNA"/>
</dbReference>
<organism evidence="2 3">
    <name type="scientific">Saccharopolyspora elongata</name>
    <dbReference type="NCBI Taxonomy" id="2530387"/>
    <lineage>
        <taxon>Bacteria</taxon>
        <taxon>Bacillati</taxon>
        <taxon>Actinomycetota</taxon>
        <taxon>Actinomycetes</taxon>
        <taxon>Pseudonocardiales</taxon>
        <taxon>Pseudonocardiaceae</taxon>
        <taxon>Saccharopolyspora</taxon>
    </lineage>
</organism>
<proteinExistence type="predicted"/>
<gene>
    <name evidence="2" type="ORF">E1288_23130</name>
</gene>
<feature type="non-terminal residue" evidence="2">
    <location>
        <position position="1"/>
    </location>
</feature>
<dbReference type="InterPro" id="IPR029228">
    <property type="entry name" value="Alkyl_sulf_dimr"/>
</dbReference>
<dbReference type="Proteomes" id="UP000294947">
    <property type="component" value="Unassembled WGS sequence"/>
</dbReference>
<accession>A0A4R4YSI3</accession>
<reference evidence="2 3" key="1">
    <citation type="submission" date="2019-03" db="EMBL/GenBank/DDBJ databases">
        <title>Draft genome sequences of novel Actinobacteria.</title>
        <authorList>
            <person name="Sahin N."/>
            <person name="Ay H."/>
            <person name="Saygin H."/>
        </authorList>
    </citation>
    <scope>NUCLEOTIDE SEQUENCE [LARGE SCALE GENOMIC DNA]</scope>
    <source>
        <strain evidence="2 3">7K502</strain>
    </source>
</reference>
<comment type="caution">
    <text evidence="2">The sequence shown here is derived from an EMBL/GenBank/DDBJ whole genome shotgun (WGS) entry which is preliminary data.</text>
</comment>
<evidence type="ECO:0000313" key="2">
    <source>
        <dbReference type="EMBL" id="TDD48183.1"/>
    </source>
</evidence>
<dbReference type="InterPro" id="IPR038536">
    <property type="entry name" value="Alkyl/aryl-sulf_dimr_sf"/>
</dbReference>
<keyword evidence="3" id="KW-1185">Reference proteome</keyword>
<dbReference type="Gene3D" id="1.25.40.880">
    <property type="entry name" value="Alkyl sulfatase, dimerisation domain"/>
    <property type="match status" value="1"/>
</dbReference>
<dbReference type="RefSeq" id="WP_207954499.1">
    <property type="nucleotide sequence ID" value="NZ_SMKW01000031.1"/>
</dbReference>
<protein>
    <recommendedName>
        <fullName evidence="1">Alkyl sulfatase dimerisation domain-containing protein</fullName>
    </recommendedName>
</protein>
<dbReference type="AlphaFoldDB" id="A0A4R4YSI3"/>
<evidence type="ECO:0000313" key="3">
    <source>
        <dbReference type="Proteomes" id="UP000294947"/>
    </source>
</evidence>
<name>A0A4R4YSI3_9PSEU</name>
<feature type="domain" description="Alkyl sulfatase dimerisation" evidence="1">
    <location>
        <begin position="5"/>
        <end position="76"/>
    </location>
</feature>
<dbReference type="Pfam" id="PF14863">
    <property type="entry name" value="Alkyl_sulf_dimr"/>
    <property type="match status" value="1"/>
</dbReference>
<dbReference type="GO" id="GO:0046983">
    <property type="term" value="F:protein dimerization activity"/>
    <property type="evidence" value="ECO:0007669"/>
    <property type="project" value="InterPro"/>
</dbReference>